<dbReference type="InterPro" id="IPR001314">
    <property type="entry name" value="Peptidase_S1A"/>
</dbReference>
<dbReference type="PROSITE" id="PS50240">
    <property type="entry name" value="TRYPSIN_DOM"/>
    <property type="match status" value="1"/>
</dbReference>
<protein>
    <submittedName>
        <fullName evidence="5">Serine protease</fullName>
    </submittedName>
</protein>
<feature type="signal peptide" evidence="3">
    <location>
        <begin position="1"/>
        <end position="26"/>
    </location>
</feature>
<dbReference type="PRINTS" id="PR00722">
    <property type="entry name" value="CHYMOTRYPSIN"/>
</dbReference>
<dbReference type="InterPro" id="IPR043504">
    <property type="entry name" value="Peptidase_S1_PA_chymotrypsin"/>
</dbReference>
<dbReference type="EMBL" id="JAPHNL010000046">
    <property type="protein sequence ID" value="MCX3059335.1"/>
    <property type="molecule type" value="Genomic_DNA"/>
</dbReference>
<evidence type="ECO:0000256" key="2">
    <source>
        <dbReference type="ARBA" id="ARBA00023157"/>
    </source>
</evidence>
<keyword evidence="5" id="KW-0645">Protease</keyword>
<comment type="caution">
    <text evidence="5">The sequence shown here is derived from an EMBL/GenBank/DDBJ whole genome shotgun (WGS) entry which is preliminary data.</text>
</comment>
<dbReference type="Pfam" id="PF00089">
    <property type="entry name" value="Trypsin"/>
    <property type="match status" value="1"/>
</dbReference>
<comment type="similarity">
    <text evidence="1">Belongs to the peptidase S1 family.</text>
</comment>
<accession>A0ABT3TTD0</accession>
<dbReference type="PANTHER" id="PTHR24276:SF98">
    <property type="entry name" value="FI18310P1-RELATED"/>
    <property type="match status" value="1"/>
</dbReference>
<organism evidence="5 6">
    <name type="scientific">Streptomyces beihaiensis</name>
    <dbReference type="NCBI Taxonomy" id="2984495"/>
    <lineage>
        <taxon>Bacteria</taxon>
        <taxon>Bacillati</taxon>
        <taxon>Actinomycetota</taxon>
        <taxon>Actinomycetes</taxon>
        <taxon>Kitasatosporales</taxon>
        <taxon>Streptomycetaceae</taxon>
        <taxon>Streptomyces</taxon>
    </lineage>
</organism>
<reference evidence="5" key="1">
    <citation type="submission" date="2022-10" db="EMBL/GenBank/DDBJ databases">
        <title>Streptomyces beihaiensis sp. nov., a chitin degrading actinobacterium, isolated from shrimp pond soil.</title>
        <authorList>
            <person name="Xie J."/>
            <person name="Shen N."/>
        </authorList>
    </citation>
    <scope>NUCLEOTIDE SEQUENCE</scope>
    <source>
        <strain evidence="5">GXMU-J5</strain>
    </source>
</reference>
<feature type="domain" description="Peptidase S1" evidence="4">
    <location>
        <begin position="27"/>
        <end position="256"/>
    </location>
</feature>
<evidence type="ECO:0000259" key="4">
    <source>
        <dbReference type="PROSITE" id="PS50240"/>
    </source>
</evidence>
<keyword evidence="6" id="KW-1185">Reference proteome</keyword>
<evidence type="ECO:0000256" key="3">
    <source>
        <dbReference type="SAM" id="SignalP"/>
    </source>
</evidence>
<dbReference type="PANTHER" id="PTHR24276">
    <property type="entry name" value="POLYSERASE-RELATED"/>
    <property type="match status" value="1"/>
</dbReference>
<dbReference type="Gene3D" id="2.40.10.10">
    <property type="entry name" value="Trypsin-like serine proteases"/>
    <property type="match status" value="1"/>
</dbReference>
<keyword evidence="2" id="KW-1015">Disulfide bond</keyword>
<dbReference type="InterPro" id="IPR050430">
    <property type="entry name" value="Peptidase_S1"/>
</dbReference>
<dbReference type="GO" id="GO:0006508">
    <property type="term" value="P:proteolysis"/>
    <property type="evidence" value="ECO:0007669"/>
    <property type="project" value="UniProtKB-KW"/>
</dbReference>
<evidence type="ECO:0000256" key="1">
    <source>
        <dbReference type="ARBA" id="ARBA00007664"/>
    </source>
</evidence>
<name>A0ABT3TTD0_9ACTN</name>
<dbReference type="InterPro" id="IPR001254">
    <property type="entry name" value="Trypsin_dom"/>
</dbReference>
<dbReference type="CDD" id="cd00190">
    <property type="entry name" value="Tryp_SPc"/>
    <property type="match status" value="1"/>
</dbReference>
<evidence type="ECO:0000313" key="5">
    <source>
        <dbReference type="EMBL" id="MCX3059335.1"/>
    </source>
</evidence>
<dbReference type="Proteomes" id="UP001163064">
    <property type="component" value="Unassembled WGS sequence"/>
</dbReference>
<proteinExistence type="inferred from homology"/>
<keyword evidence="5" id="KW-0378">Hydrolase</keyword>
<sequence>MLLRRTIVSALAVFGLAVTGSAPAHAITGGEAASLDTAPYMVSIQAQGWSGSFRHICGGFLRGPHKVVTAAHCLDGQTSAKLRVAWGGTNRSSLPNKSAVSAIKIHPSYDAASLRNDVGVLTLATAASENNGVRYAKLATSDPAPGQSLTLAGWGHAAPDTTALPEGLQAARMPVTTSETCATDYSTPLTPFDTTGRFCAGPADGSKAICRGDAGGPAILNGTVVGVISGGRGCGLPDSPAILSSTAHFNAWLSSQ</sequence>
<evidence type="ECO:0000313" key="6">
    <source>
        <dbReference type="Proteomes" id="UP001163064"/>
    </source>
</evidence>
<gene>
    <name evidence="5" type="ORF">OFY01_06060</name>
</gene>
<dbReference type="PROSITE" id="PS00134">
    <property type="entry name" value="TRYPSIN_HIS"/>
    <property type="match status" value="1"/>
</dbReference>
<dbReference type="InterPro" id="IPR018114">
    <property type="entry name" value="TRYPSIN_HIS"/>
</dbReference>
<dbReference type="SMART" id="SM00020">
    <property type="entry name" value="Tryp_SPc"/>
    <property type="match status" value="1"/>
</dbReference>
<keyword evidence="3" id="KW-0732">Signal</keyword>
<dbReference type="SUPFAM" id="SSF50494">
    <property type="entry name" value="Trypsin-like serine proteases"/>
    <property type="match status" value="1"/>
</dbReference>
<dbReference type="GO" id="GO:0008233">
    <property type="term" value="F:peptidase activity"/>
    <property type="evidence" value="ECO:0007669"/>
    <property type="project" value="UniProtKB-KW"/>
</dbReference>
<dbReference type="InterPro" id="IPR009003">
    <property type="entry name" value="Peptidase_S1_PA"/>
</dbReference>
<feature type="chain" id="PRO_5046861813" evidence="3">
    <location>
        <begin position="27"/>
        <end position="256"/>
    </location>
</feature>